<dbReference type="EMBL" id="VXIV02002594">
    <property type="protein sequence ID" value="KAF6024299.1"/>
    <property type="molecule type" value="Genomic_DNA"/>
</dbReference>
<proteinExistence type="predicted"/>
<evidence type="ECO:0000313" key="1">
    <source>
        <dbReference type="EMBL" id="KAF6024299.1"/>
    </source>
</evidence>
<dbReference type="InterPro" id="IPR016024">
    <property type="entry name" value="ARM-type_fold"/>
</dbReference>
<protein>
    <submittedName>
        <fullName evidence="1">KIFAP3</fullName>
    </submittedName>
</protein>
<dbReference type="GO" id="GO:0035869">
    <property type="term" value="C:ciliary transition zone"/>
    <property type="evidence" value="ECO:0007669"/>
    <property type="project" value="TreeGrafter"/>
</dbReference>
<keyword evidence="2" id="KW-1185">Reference proteome</keyword>
<dbReference type="AlphaFoldDB" id="A0A7J7JDE2"/>
<dbReference type="PANTHER" id="PTHR15605">
    <property type="entry name" value="KINESIN-ASSOCIATED PROTEINS"/>
    <property type="match status" value="1"/>
</dbReference>
<dbReference type="GO" id="GO:0007018">
    <property type="term" value="P:microtubule-based movement"/>
    <property type="evidence" value="ECO:0007669"/>
    <property type="project" value="TreeGrafter"/>
</dbReference>
<gene>
    <name evidence="1" type="ORF">EB796_017392</name>
</gene>
<name>A0A7J7JDE2_BUGNE</name>
<dbReference type="SUPFAM" id="SSF48371">
    <property type="entry name" value="ARM repeat"/>
    <property type="match status" value="1"/>
</dbReference>
<dbReference type="SMART" id="SM01297">
    <property type="entry name" value="KAP"/>
    <property type="match status" value="1"/>
</dbReference>
<dbReference type="PANTHER" id="PTHR15605:SF2">
    <property type="entry name" value="KINESIN-ASSOCIATED PROTEIN 3"/>
    <property type="match status" value="1"/>
</dbReference>
<dbReference type="InterPro" id="IPR011989">
    <property type="entry name" value="ARM-like"/>
</dbReference>
<dbReference type="InterPro" id="IPR000225">
    <property type="entry name" value="Armadillo"/>
</dbReference>
<dbReference type="InterPro" id="IPR008658">
    <property type="entry name" value="KAP3"/>
</dbReference>
<comment type="caution">
    <text evidence="1">The sequence shown here is derived from an EMBL/GenBank/DDBJ whole genome shotgun (WGS) entry which is preliminary data.</text>
</comment>
<evidence type="ECO:0000313" key="2">
    <source>
        <dbReference type="Proteomes" id="UP000593567"/>
    </source>
</evidence>
<dbReference type="GO" id="GO:0044782">
    <property type="term" value="P:cilium organization"/>
    <property type="evidence" value="ECO:0007669"/>
    <property type="project" value="TreeGrafter"/>
</dbReference>
<dbReference type="Proteomes" id="UP000593567">
    <property type="component" value="Unassembled WGS sequence"/>
</dbReference>
<dbReference type="Pfam" id="PF05804">
    <property type="entry name" value="KAP"/>
    <property type="match status" value="1"/>
</dbReference>
<dbReference type="OrthoDB" id="10265679at2759"/>
<dbReference type="GO" id="GO:0019894">
    <property type="term" value="F:kinesin binding"/>
    <property type="evidence" value="ECO:0007669"/>
    <property type="project" value="InterPro"/>
</dbReference>
<reference evidence="1" key="1">
    <citation type="submission" date="2020-06" db="EMBL/GenBank/DDBJ databases">
        <title>Draft genome of Bugula neritina, a colonial animal packing powerful symbionts and potential medicines.</title>
        <authorList>
            <person name="Rayko M."/>
        </authorList>
    </citation>
    <scope>NUCLEOTIDE SEQUENCE [LARGE SCALE GENOMIC DNA]</scope>
    <source>
        <strain evidence="1">Kwan_BN1</strain>
    </source>
</reference>
<accession>A0A7J7JDE2</accession>
<dbReference type="GO" id="GO:0005930">
    <property type="term" value="C:axoneme"/>
    <property type="evidence" value="ECO:0007669"/>
    <property type="project" value="TreeGrafter"/>
</dbReference>
<dbReference type="Gene3D" id="1.25.10.10">
    <property type="entry name" value="Leucine-rich Repeat Variant"/>
    <property type="match status" value="1"/>
</dbReference>
<organism evidence="1 2">
    <name type="scientific">Bugula neritina</name>
    <name type="common">Brown bryozoan</name>
    <name type="synonym">Sertularia neritina</name>
    <dbReference type="NCBI Taxonomy" id="10212"/>
    <lineage>
        <taxon>Eukaryota</taxon>
        <taxon>Metazoa</taxon>
        <taxon>Spiralia</taxon>
        <taxon>Lophotrochozoa</taxon>
        <taxon>Bryozoa</taxon>
        <taxon>Gymnolaemata</taxon>
        <taxon>Cheilostomatida</taxon>
        <taxon>Flustrina</taxon>
        <taxon>Buguloidea</taxon>
        <taxon>Bugulidae</taxon>
        <taxon>Bugula</taxon>
    </lineage>
</organism>
<sequence length="304" mass="35088">MKFVDYISDITTAIMKNNEEDFILECVGILANLTISDLDYELLLTEYDLVPWINNKLKPGACEDDLMLEVIMLCGTVCNDDTCAKLLADSGIIQSLIDLLNAKQEDDEIVCQIIYVFYQMIFHQSTREVIIKQTQAPAYLIDLMHDKNAEIRRVCENTLDIIAEVDQDWTIKIQQEKFRWHNSQWLEMVENRSMDDDMVGSYAPDHDIDPYIQGTEALDRPEYMFADYNDMLMDGNVTPDYIDEPAYQDNGRYINVPPDMLGHGPGMMDNGDYYERPPSHFGYAADNYYYQDPYGRPMSRGGGY</sequence>
<dbReference type="GO" id="GO:0016939">
    <property type="term" value="C:kinesin II complex"/>
    <property type="evidence" value="ECO:0007669"/>
    <property type="project" value="TreeGrafter"/>
</dbReference>
<dbReference type="SMART" id="SM00185">
    <property type="entry name" value="ARM"/>
    <property type="match status" value="2"/>
</dbReference>